<feature type="domain" description="CCHC-type" evidence="3">
    <location>
        <begin position="405"/>
        <end position="420"/>
    </location>
</feature>
<comment type="caution">
    <text evidence="4">The sequence shown here is derived from an EMBL/GenBank/DDBJ whole genome shotgun (WGS) entry which is preliminary data.</text>
</comment>
<dbReference type="PANTHER" id="PTHR23002">
    <property type="entry name" value="ZINC FINGER CCHC DOMAIN CONTAINING PROTEIN"/>
    <property type="match status" value="1"/>
</dbReference>
<reference evidence="4" key="1">
    <citation type="journal article" date="2020" name="Fungal Divers.">
        <title>Resolving the Mortierellaceae phylogeny through synthesis of multi-gene phylogenetics and phylogenomics.</title>
        <authorList>
            <person name="Vandepol N."/>
            <person name="Liber J."/>
            <person name="Desiro A."/>
            <person name="Na H."/>
            <person name="Kennedy M."/>
            <person name="Barry K."/>
            <person name="Grigoriev I.V."/>
            <person name="Miller A.N."/>
            <person name="O'Donnell K."/>
            <person name="Stajich J.E."/>
            <person name="Bonito G."/>
        </authorList>
    </citation>
    <scope>NUCLEOTIDE SEQUENCE</scope>
    <source>
        <strain evidence="4">BC1065</strain>
    </source>
</reference>
<feature type="domain" description="CCHC-type" evidence="3">
    <location>
        <begin position="297"/>
        <end position="312"/>
    </location>
</feature>
<dbReference type="InterPro" id="IPR001878">
    <property type="entry name" value="Znf_CCHC"/>
</dbReference>
<gene>
    <name evidence="4" type="ORF">DFQ27_004704</name>
</gene>
<feature type="compositionally biased region" description="Polar residues" evidence="2">
    <location>
        <begin position="9"/>
        <end position="43"/>
    </location>
</feature>
<feature type="domain" description="CCHC-type" evidence="3">
    <location>
        <begin position="340"/>
        <end position="355"/>
    </location>
</feature>
<feature type="domain" description="CCHC-type" evidence="3">
    <location>
        <begin position="319"/>
        <end position="334"/>
    </location>
</feature>
<feature type="compositionally biased region" description="Basic and acidic residues" evidence="2">
    <location>
        <begin position="512"/>
        <end position="523"/>
    </location>
</feature>
<organism evidence="4 5">
    <name type="scientific">Actinomortierella ambigua</name>
    <dbReference type="NCBI Taxonomy" id="1343610"/>
    <lineage>
        <taxon>Eukaryota</taxon>
        <taxon>Fungi</taxon>
        <taxon>Fungi incertae sedis</taxon>
        <taxon>Mucoromycota</taxon>
        <taxon>Mortierellomycotina</taxon>
        <taxon>Mortierellomycetes</taxon>
        <taxon>Mortierellales</taxon>
        <taxon>Mortierellaceae</taxon>
        <taxon>Actinomortierella</taxon>
    </lineage>
</organism>
<evidence type="ECO:0000259" key="3">
    <source>
        <dbReference type="PROSITE" id="PS50158"/>
    </source>
</evidence>
<feature type="domain" description="CCHC-type" evidence="3">
    <location>
        <begin position="383"/>
        <end position="398"/>
    </location>
</feature>
<evidence type="ECO:0000313" key="5">
    <source>
        <dbReference type="Proteomes" id="UP000807716"/>
    </source>
</evidence>
<dbReference type="Proteomes" id="UP000807716">
    <property type="component" value="Unassembled WGS sequence"/>
</dbReference>
<feature type="compositionally biased region" description="Polar residues" evidence="2">
    <location>
        <begin position="723"/>
        <end position="744"/>
    </location>
</feature>
<dbReference type="GO" id="GO:0003676">
    <property type="term" value="F:nucleic acid binding"/>
    <property type="evidence" value="ECO:0007669"/>
    <property type="project" value="InterPro"/>
</dbReference>
<sequence>MESSKDTPGASSDLWSTPVSGWDSTDTAPSPSPKVTSAPRSSWDTSVRSERDSESRDITDRMASASLSDSPTDRPRPQPSSSQAARTSGTPLAGYSPGSSELSVEDAWKRFLIADKTQDFEDIRPALGAICEAMQGHDWIEIERRLREENCYTYLVAVDQPIKNDFTLVNLKGEPDQRFRLIATFYPPGCFSYGYLGRTYPRTAEENSRRLPEAGVVRDSGITRCWNCRDTGHGSKDCPMEKRPADLSMYYNKCYVCGSSDHKTRNCPDVDATMTCNNCGQSGHMSRECPEPRKIICRRCGEEGHMLAECSQPRTDVTCNNCGQDGHMARDCPEPRKVTCRRCGEEGHMAAECSQPRTDVTCNRCNEEGHMARDCPQPRNTTCRRCGEDGHMAAECSQPRTDMTCNNCGQIGHVSRDCPDPRKVTCRRCGEEGHMAKDCAEGRRLTSAGRVLGAAAHATKSRMAVRPTQAWLQQNQLQQRTPQYQSLRMYGQLPMATTVAPSPKPSSTQSRSQEDGKDGKTKDGQLLIYEGPFAQTARRLKLFSVSSLGATVALCPFIFILDAGISTGMRGGLAVAAVATSGSSTALVQWCLGSYVRKITIQKATPTTTPATATIDLSTPVSFETLSFWGGTRTTTVRVGDLEPSSAPFSTIRIREGRASQVHDGKGKLVAQGTQLKKRFYLHAEIAEEEPLRSIMAFVEQNRHAAGSSATRQATPGSVAEETGSSASGQEQVTSSAPATSEGNMSDRIEELKRKRAAATAQK</sequence>
<feature type="compositionally biased region" description="Basic and acidic residues" evidence="2">
    <location>
        <begin position="47"/>
        <end position="60"/>
    </location>
</feature>
<proteinExistence type="predicted"/>
<dbReference type="EMBL" id="JAAAJB010000033">
    <property type="protein sequence ID" value="KAG0269131.1"/>
    <property type="molecule type" value="Genomic_DNA"/>
</dbReference>
<dbReference type="SMART" id="SM00343">
    <property type="entry name" value="ZnF_C2HC"/>
    <property type="match status" value="10"/>
</dbReference>
<evidence type="ECO:0000256" key="1">
    <source>
        <dbReference type="PROSITE-ProRule" id="PRU00047"/>
    </source>
</evidence>
<accession>A0A9P6UBE3</accession>
<dbReference type="OrthoDB" id="2391219at2759"/>
<feature type="compositionally biased region" description="Polar residues" evidence="2">
    <location>
        <begin position="79"/>
        <end position="90"/>
    </location>
</feature>
<protein>
    <recommendedName>
        <fullName evidence="3">CCHC-type domain-containing protein</fullName>
    </recommendedName>
</protein>
<dbReference type="AlphaFoldDB" id="A0A9P6UBE3"/>
<feature type="domain" description="CCHC-type" evidence="3">
    <location>
        <begin position="426"/>
        <end position="441"/>
    </location>
</feature>
<dbReference type="GO" id="GO:0008270">
    <property type="term" value="F:zinc ion binding"/>
    <property type="evidence" value="ECO:0007669"/>
    <property type="project" value="UniProtKB-KW"/>
</dbReference>
<dbReference type="PROSITE" id="PS50158">
    <property type="entry name" value="ZF_CCHC"/>
    <property type="match status" value="10"/>
</dbReference>
<dbReference type="InterPro" id="IPR036875">
    <property type="entry name" value="Znf_CCHC_sf"/>
</dbReference>
<keyword evidence="1" id="KW-0479">Metal-binding</keyword>
<keyword evidence="5" id="KW-1185">Reference proteome</keyword>
<dbReference type="Pfam" id="PF00098">
    <property type="entry name" value="zf-CCHC"/>
    <property type="match status" value="8"/>
</dbReference>
<evidence type="ECO:0000256" key="2">
    <source>
        <dbReference type="SAM" id="MobiDB-lite"/>
    </source>
</evidence>
<feature type="region of interest" description="Disordered" evidence="2">
    <location>
        <begin position="1"/>
        <end position="100"/>
    </location>
</feature>
<feature type="region of interest" description="Disordered" evidence="2">
    <location>
        <begin position="496"/>
        <end position="523"/>
    </location>
</feature>
<feature type="domain" description="CCHC-type" evidence="3">
    <location>
        <begin position="276"/>
        <end position="291"/>
    </location>
</feature>
<feature type="domain" description="CCHC-type" evidence="3">
    <location>
        <begin position="224"/>
        <end position="239"/>
    </location>
</feature>
<dbReference type="Gene3D" id="4.10.60.10">
    <property type="entry name" value="Zinc finger, CCHC-type"/>
    <property type="match status" value="6"/>
</dbReference>
<dbReference type="InterPro" id="IPR051714">
    <property type="entry name" value="Znf_CCHC_NABP"/>
</dbReference>
<evidence type="ECO:0000313" key="4">
    <source>
        <dbReference type="EMBL" id="KAG0269131.1"/>
    </source>
</evidence>
<feature type="domain" description="CCHC-type" evidence="3">
    <location>
        <begin position="362"/>
        <end position="377"/>
    </location>
</feature>
<feature type="domain" description="CCHC-type" evidence="3">
    <location>
        <begin position="253"/>
        <end position="269"/>
    </location>
</feature>
<dbReference type="SUPFAM" id="SSF57756">
    <property type="entry name" value="Retrovirus zinc finger-like domains"/>
    <property type="match status" value="5"/>
</dbReference>
<keyword evidence="1" id="KW-0863">Zinc-finger</keyword>
<name>A0A9P6UBE3_9FUNG</name>
<feature type="region of interest" description="Disordered" evidence="2">
    <location>
        <begin position="706"/>
        <end position="763"/>
    </location>
</feature>
<keyword evidence="1" id="KW-0862">Zinc</keyword>